<dbReference type="InterPro" id="IPR001360">
    <property type="entry name" value="Glyco_hydro_1"/>
</dbReference>
<sequence>MPDKSTGDIASDQYHKYKEDVKLMSDTGLEAYKFSISWSRLIPNGRGEINPKGLDYYNNLINQLIEKGIQPHVMLYHQDLPQVLEDEYNGWLSPRIVDDFTAYADVCFREFGDRVYHWTTIAEVNVMAKASFDLGYFPPQRCSNPFGVINCTSGNSSTEPYIAIHNALLAHASIFHLYKTKYRAFQRGWIALNVYTAWYTPFSDSKADIQATKRVIDFELGWIVDPLVFGDYPKTMKKIVGSRLPVFTKSQSEYVKGSFDFIGLNHYSSSFVADNSVEALAMPVRDCISDMMATFTASNNITPSDQYIPTSIPYRPDGLSKMLEYFKQKYKNPPIYVQENGCGLGLEDTMNDTYRIDFLNGYIRSTLEAIRNGANVRGYFVWSFMDVFELMGGYQSRFGLYFVDFDDKDRKRISKLSAYWYSNFLKRKNIKELQEVQNVALDLI</sequence>
<dbReference type="GO" id="GO:0033907">
    <property type="term" value="F:beta-D-fucosidase activity"/>
    <property type="evidence" value="ECO:0007669"/>
    <property type="project" value="UniProtKB-ARBA"/>
</dbReference>
<protein>
    <submittedName>
        <fullName evidence="6">Beta-glucosidase 22-like</fullName>
    </submittedName>
</protein>
<dbReference type="Pfam" id="PF00232">
    <property type="entry name" value="Glyco_hydro_1"/>
    <property type="match status" value="1"/>
</dbReference>
<dbReference type="FunFam" id="3.20.20.80:FF:000020">
    <property type="entry name" value="Beta-glucosidase 12"/>
    <property type="match status" value="1"/>
</dbReference>
<dbReference type="GeneID" id="120255288"/>
<dbReference type="PRINTS" id="PR00131">
    <property type="entry name" value="GLHYDRLASE1"/>
</dbReference>
<dbReference type="PANTHER" id="PTHR10353:SF29">
    <property type="entry name" value="BETA-GLUCOSIDASE 11"/>
    <property type="match status" value="1"/>
</dbReference>
<dbReference type="GO" id="GO:0004565">
    <property type="term" value="F:beta-galactosidase activity"/>
    <property type="evidence" value="ECO:0007669"/>
    <property type="project" value="UniProtKB-ARBA"/>
</dbReference>
<organism evidence="5 6">
    <name type="scientific">Dioscorea cayennensis subsp. rotundata</name>
    <name type="common">White Guinea yam</name>
    <name type="synonym">Dioscorea rotundata</name>
    <dbReference type="NCBI Taxonomy" id="55577"/>
    <lineage>
        <taxon>Eukaryota</taxon>
        <taxon>Viridiplantae</taxon>
        <taxon>Streptophyta</taxon>
        <taxon>Embryophyta</taxon>
        <taxon>Tracheophyta</taxon>
        <taxon>Spermatophyta</taxon>
        <taxon>Magnoliopsida</taxon>
        <taxon>Liliopsida</taxon>
        <taxon>Dioscoreales</taxon>
        <taxon>Dioscoreaceae</taxon>
        <taxon>Dioscorea</taxon>
    </lineage>
</organism>
<dbReference type="PANTHER" id="PTHR10353">
    <property type="entry name" value="GLYCOSYL HYDROLASE"/>
    <property type="match status" value="1"/>
</dbReference>
<evidence type="ECO:0000313" key="5">
    <source>
        <dbReference type="Proteomes" id="UP001515500"/>
    </source>
</evidence>
<evidence type="ECO:0000256" key="4">
    <source>
        <dbReference type="RuleBase" id="RU003690"/>
    </source>
</evidence>
<evidence type="ECO:0000256" key="1">
    <source>
        <dbReference type="ARBA" id="ARBA00010838"/>
    </source>
</evidence>
<keyword evidence="2" id="KW-0732">Signal</keyword>
<proteinExistence type="inferred from homology"/>
<dbReference type="Gene3D" id="3.20.20.80">
    <property type="entry name" value="Glycosidases"/>
    <property type="match status" value="1"/>
</dbReference>
<dbReference type="GO" id="GO:0008422">
    <property type="term" value="F:beta-glucosidase activity"/>
    <property type="evidence" value="ECO:0007669"/>
    <property type="project" value="UniProtKB-ARBA"/>
</dbReference>
<comment type="similarity">
    <text evidence="1 4">Belongs to the glycosyl hydrolase 1 family.</text>
</comment>
<keyword evidence="3" id="KW-0378">Hydrolase</keyword>
<accession>A0AB40AWG0</accession>
<evidence type="ECO:0000313" key="6">
    <source>
        <dbReference type="RefSeq" id="XP_039119074.1"/>
    </source>
</evidence>
<evidence type="ECO:0000256" key="2">
    <source>
        <dbReference type="ARBA" id="ARBA00022729"/>
    </source>
</evidence>
<dbReference type="AlphaFoldDB" id="A0AB40AWG0"/>
<keyword evidence="5" id="KW-1185">Reference proteome</keyword>
<dbReference type="InterPro" id="IPR017853">
    <property type="entry name" value="GH"/>
</dbReference>
<dbReference type="GO" id="GO:0005975">
    <property type="term" value="P:carbohydrate metabolic process"/>
    <property type="evidence" value="ECO:0007669"/>
    <property type="project" value="InterPro"/>
</dbReference>
<dbReference type="Proteomes" id="UP001515500">
    <property type="component" value="Unplaced"/>
</dbReference>
<name>A0AB40AWG0_DIOCR</name>
<reference evidence="6" key="1">
    <citation type="submission" date="2025-08" db="UniProtKB">
        <authorList>
            <consortium name="RefSeq"/>
        </authorList>
    </citation>
    <scope>IDENTIFICATION</scope>
</reference>
<gene>
    <name evidence="6" type="primary">LOC120255288</name>
</gene>
<dbReference type="SUPFAM" id="SSF51445">
    <property type="entry name" value="(Trans)glycosidases"/>
    <property type="match status" value="1"/>
</dbReference>
<evidence type="ECO:0000256" key="3">
    <source>
        <dbReference type="ARBA" id="ARBA00022801"/>
    </source>
</evidence>
<dbReference type="RefSeq" id="XP_039119074.1">
    <property type="nucleotide sequence ID" value="XM_039263140.1"/>
</dbReference>